<evidence type="ECO:0000313" key="2">
    <source>
        <dbReference type="EMBL" id="ALG09151.1"/>
    </source>
</evidence>
<dbReference type="Pfam" id="PF01614">
    <property type="entry name" value="IclR_C"/>
    <property type="match status" value="1"/>
</dbReference>
<dbReference type="Gene3D" id="3.30.450.40">
    <property type="match status" value="1"/>
</dbReference>
<protein>
    <recommendedName>
        <fullName evidence="1">IclR-ED domain-containing protein</fullName>
    </recommendedName>
</protein>
<evidence type="ECO:0000313" key="3">
    <source>
        <dbReference type="Proteomes" id="UP000063699"/>
    </source>
</evidence>
<gene>
    <name evidence="2" type="ORF">AOZ06_21545</name>
</gene>
<dbReference type="KEGG" id="kphy:AOZ06_21545"/>
<name>A0A0N7F3N8_9PSEU</name>
<feature type="domain" description="IclR-ED" evidence="1">
    <location>
        <begin position="3"/>
        <end position="65"/>
    </location>
</feature>
<keyword evidence="3" id="KW-1185">Reference proteome</keyword>
<accession>A0A0N7F3N8</accession>
<dbReference type="OrthoDB" id="60629at2"/>
<reference evidence="2 3" key="1">
    <citation type="submission" date="2015-07" db="EMBL/GenBank/DDBJ databases">
        <title>Genome sequencing of Kibdelosporangium phytohabitans.</title>
        <authorList>
            <person name="Qin S."/>
            <person name="Xing K."/>
        </authorList>
    </citation>
    <scope>NUCLEOTIDE SEQUENCE [LARGE SCALE GENOMIC DNA]</scope>
    <source>
        <strain evidence="2 3">KLBMP1111</strain>
    </source>
</reference>
<organism evidence="2 3">
    <name type="scientific">Kibdelosporangium phytohabitans</name>
    <dbReference type="NCBI Taxonomy" id="860235"/>
    <lineage>
        <taxon>Bacteria</taxon>
        <taxon>Bacillati</taxon>
        <taxon>Actinomycetota</taxon>
        <taxon>Actinomycetes</taxon>
        <taxon>Pseudonocardiales</taxon>
        <taxon>Pseudonocardiaceae</taxon>
        <taxon>Kibdelosporangium</taxon>
    </lineage>
</organism>
<dbReference type="STRING" id="860235.AOZ06_21545"/>
<dbReference type="Proteomes" id="UP000063699">
    <property type="component" value="Chromosome"/>
</dbReference>
<dbReference type="SUPFAM" id="SSF55781">
    <property type="entry name" value="GAF domain-like"/>
    <property type="match status" value="1"/>
</dbReference>
<dbReference type="EMBL" id="CP012752">
    <property type="protein sequence ID" value="ALG09151.1"/>
    <property type="molecule type" value="Genomic_DNA"/>
</dbReference>
<proteinExistence type="predicted"/>
<sequence>MNRESDQIRSTGPAYAKSEYVPELVEVAAPVHVGGTDPVAAIVVGGAVNQVDLRGIGEILRDTVKNLVSVSAG</sequence>
<dbReference type="InterPro" id="IPR029016">
    <property type="entry name" value="GAF-like_dom_sf"/>
</dbReference>
<evidence type="ECO:0000259" key="1">
    <source>
        <dbReference type="Pfam" id="PF01614"/>
    </source>
</evidence>
<dbReference type="RefSeq" id="WP_054291055.1">
    <property type="nucleotide sequence ID" value="NZ_CP012752.1"/>
</dbReference>
<dbReference type="InterPro" id="IPR014757">
    <property type="entry name" value="Tscrpt_reg_IclR_C"/>
</dbReference>
<dbReference type="AlphaFoldDB" id="A0A0N7F3N8"/>